<reference evidence="2" key="1">
    <citation type="submission" date="2003-08" db="EMBL/GenBank/DDBJ databases">
        <authorList>
            <person name="Birren B."/>
            <person name="Nusbaum C."/>
            <person name="Abebe A."/>
            <person name="Abouelleil A."/>
            <person name="Adekoya E."/>
            <person name="Ait-zahra M."/>
            <person name="Allen N."/>
            <person name="Allen T."/>
            <person name="An P."/>
            <person name="Anderson M."/>
            <person name="Anderson S."/>
            <person name="Arachchi H."/>
            <person name="Armbruster J."/>
            <person name="Bachantsang P."/>
            <person name="Baldwin J."/>
            <person name="Barry A."/>
            <person name="Bayul T."/>
            <person name="Blitshsteyn B."/>
            <person name="Bloom T."/>
            <person name="Blye J."/>
            <person name="Boguslavskiy L."/>
            <person name="Borowsky M."/>
            <person name="Boukhgalter B."/>
            <person name="Brunache A."/>
            <person name="Butler J."/>
            <person name="Calixte N."/>
            <person name="Calvo S."/>
            <person name="Camarata J."/>
            <person name="Campo K."/>
            <person name="Chang J."/>
            <person name="Cheshatsang Y."/>
            <person name="Citroen M."/>
            <person name="Collymore A."/>
            <person name="Considine T."/>
            <person name="Cook A."/>
            <person name="Cooke P."/>
            <person name="Corum B."/>
            <person name="Cuomo C."/>
            <person name="David R."/>
            <person name="Dawoe T."/>
            <person name="Degray S."/>
            <person name="Dodge S."/>
            <person name="Dooley K."/>
            <person name="Dorje P."/>
            <person name="Dorjee K."/>
            <person name="Dorris L."/>
            <person name="Duffey N."/>
            <person name="Dupes A."/>
            <person name="Elkins T."/>
            <person name="Engels R."/>
            <person name="Erickson J."/>
            <person name="Farina A."/>
            <person name="Faro S."/>
            <person name="Ferreira P."/>
            <person name="Fischer H."/>
            <person name="Fitzgerald M."/>
            <person name="Foley K."/>
            <person name="Gage D."/>
            <person name="Galagan J."/>
            <person name="Gearin G."/>
            <person name="Gnerre S."/>
            <person name="Gnirke A."/>
            <person name="Goyette A."/>
            <person name="Graham J."/>
            <person name="Grandbois E."/>
            <person name="Gyaltsen K."/>
            <person name="Hafez N."/>
            <person name="Hagopian D."/>
            <person name="Hagos B."/>
            <person name="Hall J."/>
            <person name="Hatcher B."/>
            <person name="Heller A."/>
            <person name="Higgins H."/>
            <person name="Honan T."/>
            <person name="Horn A."/>
            <person name="Houde N."/>
            <person name="Hughes L."/>
            <person name="Hulme W."/>
            <person name="Husby E."/>
            <person name="Iliev I."/>
            <person name="Jaffe D."/>
            <person name="Jones C."/>
            <person name="Kamal M."/>
            <person name="Kamat A."/>
            <person name="Kamvysselis M."/>
            <person name="Karlsson E."/>
            <person name="Kells C."/>
            <person name="Kieu A."/>
            <person name="Kisner P."/>
            <person name="Kodira C."/>
            <person name="Kulbokas E."/>
            <person name="Labutti K."/>
            <person name="Lama D."/>
            <person name="Landers T."/>
            <person name="Leger J."/>
            <person name="Levine S."/>
            <person name="Lewis D."/>
            <person name="Lewis T."/>
            <person name="Lindblad-toh K."/>
            <person name="Liu X."/>
            <person name="Lokyitsang T."/>
            <person name="Lokyitsang Y."/>
            <person name="Lucien O."/>
            <person name="Lui A."/>
            <person name="Ma L.J."/>
            <person name="Mabbitt R."/>
            <person name="Macdonald J."/>
            <person name="Maclean C."/>
            <person name="Major J."/>
            <person name="Manning J."/>
            <person name="Marabella R."/>
            <person name="Maru K."/>
            <person name="Matthews C."/>
            <person name="Mauceli E."/>
            <person name="Mccarthy M."/>
            <person name="Mcdonough S."/>
            <person name="Mcghee T."/>
            <person name="Meldrim J."/>
            <person name="Meneus L."/>
            <person name="Mesirov J."/>
            <person name="Mihalev A."/>
            <person name="Mihova T."/>
            <person name="Mikkelsen T."/>
            <person name="Mlenga V."/>
            <person name="Moru K."/>
            <person name="Mozes J."/>
            <person name="Mulrain L."/>
            <person name="Munson G."/>
            <person name="Naylor J."/>
            <person name="Newes C."/>
            <person name="Nguyen C."/>
            <person name="Nguyen N."/>
            <person name="Nguyen T."/>
            <person name="Nicol R."/>
            <person name="Nielsen C."/>
            <person name="Nizzari M."/>
            <person name="Norbu C."/>
            <person name="Norbu N."/>
            <person name="O'donnell P."/>
            <person name="Okoawo O."/>
            <person name="O'leary S."/>
            <person name="Omotosho B."/>
            <person name="O'neill K."/>
            <person name="Osman S."/>
            <person name="Parker S."/>
            <person name="Perrin D."/>
            <person name="Phunkhang P."/>
            <person name="Piqani B."/>
            <person name="Purcell S."/>
            <person name="Rachupka T."/>
            <person name="Ramasamy U."/>
            <person name="Rameau R."/>
            <person name="Ray V."/>
            <person name="Raymond C."/>
            <person name="Retta R."/>
            <person name="Richardson S."/>
            <person name="Rise C."/>
            <person name="Rodriguez J."/>
            <person name="Rogers J."/>
            <person name="Rogov P."/>
            <person name="Rutman M."/>
            <person name="Schupbach R."/>
            <person name="Seaman C."/>
            <person name="Settipalli S."/>
            <person name="Sharpe T."/>
            <person name="Sheridan J."/>
            <person name="Sherpa N."/>
            <person name="Shi J."/>
            <person name="Smirnov S."/>
            <person name="Smith C."/>
            <person name="Sougnez C."/>
            <person name="Spencer B."/>
            <person name="Stalker J."/>
            <person name="Stange-thomann N."/>
            <person name="Stavropoulos S."/>
            <person name="Stetson K."/>
            <person name="Stone C."/>
            <person name="Stone S."/>
            <person name="Stubbs M."/>
            <person name="Talamas J."/>
            <person name="Tchuinga P."/>
            <person name="Tenzing P."/>
            <person name="Tesfaye S."/>
            <person name="Theodore J."/>
            <person name="Thoulutsang Y."/>
            <person name="Topham K."/>
            <person name="Towey S."/>
            <person name="Tsamla T."/>
            <person name="Tsomo N."/>
            <person name="Vallee D."/>
            <person name="Vassiliev H."/>
            <person name="Venkataraman V."/>
            <person name="Vinson J."/>
            <person name="Vo A."/>
            <person name="Wade C."/>
            <person name="Wang S."/>
            <person name="Wangchuk T."/>
            <person name="Wangdi T."/>
            <person name="Whittaker C."/>
            <person name="Wilkinson J."/>
            <person name="Wu Y."/>
            <person name="Wyman D."/>
            <person name="Yadav S."/>
            <person name="Yang S."/>
            <person name="Yang X."/>
            <person name="Yeager S."/>
            <person name="Yee E."/>
            <person name="Young G."/>
            <person name="Zainoun J."/>
            <person name="Zembeck L."/>
            <person name="Zimmer A."/>
            <person name="Zody M."/>
            <person name="Lander E."/>
        </authorList>
    </citation>
    <scope>NUCLEOTIDE SEQUENCE [LARGE SCALE GENOMIC DNA]</scope>
</reference>
<dbReference type="InParanoid" id="H2Z3S6"/>
<reference evidence="1" key="3">
    <citation type="submission" date="2025-09" db="UniProtKB">
        <authorList>
            <consortium name="Ensembl"/>
        </authorList>
    </citation>
    <scope>IDENTIFICATION</scope>
</reference>
<keyword evidence="2" id="KW-1185">Reference proteome</keyword>
<dbReference type="AlphaFoldDB" id="H2Z3S6"/>
<organism evidence="1 2">
    <name type="scientific">Ciona savignyi</name>
    <name type="common">Pacific transparent sea squirt</name>
    <dbReference type="NCBI Taxonomy" id="51511"/>
    <lineage>
        <taxon>Eukaryota</taxon>
        <taxon>Metazoa</taxon>
        <taxon>Chordata</taxon>
        <taxon>Tunicata</taxon>
        <taxon>Ascidiacea</taxon>
        <taxon>Phlebobranchia</taxon>
        <taxon>Cionidae</taxon>
        <taxon>Ciona</taxon>
    </lineage>
</organism>
<accession>H2Z3S6</accession>
<proteinExistence type="predicted"/>
<name>H2Z3S6_CIOSA</name>
<dbReference type="GeneTree" id="ENSGT00390000009644"/>
<dbReference type="Ensembl" id="ENSCSAVT00000012380.1">
    <property type="protein sequence ID" value="ENSCSAVP00000012238.1"/>
    <property type="gene ID" value="ENSCSAVG00000007202.1"/>
</dbReference>
<dbReference type="Proteomes" id="UP000007875">
    <property type="component" value="Unassembled WGS sequence"/>
</dbReference>
<sequence length="373" mass="42182">MASCALPSAITIDRIWTQNHSSFNWNEKQFCNAFKDVKSLVEEEENKILDFSRLETDIIRNVLGEESDHCDPNQCENIVENFPSFNYVPIPIPHTFTKLNPILKLCSIESMRSSISMHDQQLRDVQEMVRKNLSKTQHFPTAQQHNKASSTDKANELLKQLTLPKMVPPTSNFSYNPSLNHFLECAQLPKIDAAAANKSTPMPSNAAALQCHQLFENRSISAVSTGRGGQNEPLLPATSSFLPQSHLRHNETQPYLPRTKTQAMASNLTNQPFLQSVNCTTQGSFLKQNLSSNHNAINFSRTGPSARQGYRFNVNQQHNDCEAQRVNNMKRRLAPRLAAKYSHKYKSQYQVKAELKTFAQIVAETRPEETTGH</sequence>
<evidence type="ECO:0000313" key="1">
    <source>
        <dbReference type="Ensembl" id="ENSCSAVP00000012238.1"/>
    </source>
</evidence>
<dbReference type="OMA" id="NYVPIPI"/>
<dbReference type="HOGENOM" id="CLU_741781_0_0_1"/>
<protein>
    <submittedName>
        <fullName evidence="1">Uncharacterized protein</fullName>
    </submittedName>
</protein>
<evidence type="ECO:0000313" key="2">
    <source>
        <dbReference type="Proteomes" id="UP000007875"/>
    </source>
</evidence>
<reference evidence="1" key="2">
    <citation type="submission" date="2025-08" db="UniProtKB">
        <authorList>
            <consortium name="Ensembl"/>
        </authorList>
    </citation>
    <scope>IDENTIFICATION</scope>
</reference>